<keyword evidence="12" id="KW-0862">Zinc</keyword>
<protein>
    <recommendedName>
        <fullName evidence="2">DNA polymerase kappa</fullName>
        <ecNumber evidence="1">2.7.7.7</ecNumber>
    </recommendedName>
</protein>
<gene>
    <name evidence="17" type="primary">LOC113791123</name>
</gene>
<dbReference type="Gene3D" id="3.40.1170.60">
    <property type="match status" value="1"/>
</dbReference>
<keyword evidence="7" id="KW-0227">DNA damage</keyword>
<dbReference type="AlphaFoldDB" id="A0A6P6XUK6"/>
<evidence type="ECO:0000256" key="8">
    <source>
        <dbReference type="ARBA" id="ARBA00022842"/>
    </source>
</evidence>
<feature type="region of interest" description="Disordered" evidence="13">
    <location>
        <begin position="654"/>
        <end position="695"/>
    </location>
</feature>
<evidence type="ECO:0000256" key="7">
    <source>
        <dbReference type="ARBA" id="ARBA00022763"/>
    </source>
</evidence>
<evidence type="ECO:0000256" key="12">
    <source>
        <dbReference type="PROSITE-ProRule" id="PRU00042"/>
    </source>
</evidence>
<evidence type="ECO:0000256" key="10">
    <source>
        <dbReference type="ARBA" id="ARBA00023204"/>
    </source>
</evidence>
<keyword evidence="12" id="KW-0863">Zinc-finger</keyword>
<dbReference type="EC" id="2.7.7.7" evidence="1"/>
<dbReference type="InterPro" id="IPR001126">
    <property type="entry name" value="UmuC"/>
</dbReference>
<feature type="compositionally biased region" description="Low complexity" evidence="13">
    <location>
        <begin position="679"/>
        <end position="695"/>
    </location>
</feature>
<evidence type="ECO:0000313" key="16">
    <source>
        <dbReference type="Proteomes" id="UP000515146"/>
    </source>
</evidence>
<feature type="compositionally biased region" description="Basic and acidic residues" evidence="13">
    <location>
        <begin position="592"/>
        <end position="603"/>
    </location>
</feature>
<dbReference type="RefSeq" id="XP_027196653.1">
    <property type="nucleotide sequence ID" value="XM_027340852.1"/>
</dbReference>
<evidence type="ECO:0000313" key="17">
    <source>
        <dbReference type="RefSeq" id="XP_027196653.1"/>
    </source>
</evidence>
<dbReference type="CDD" id="cd03586">
    <property type="entry name" value="PolY_Pol_IV_kappa"/>
    <property type="match status" value="1"/>
</dbReference>
<dbReference type="InterPro" id="IPR036775">
    <property type="entry name" value="DNA_pol_Y-fam_lit_finger_sf"/>
</dbReference>
<keyword evidence="6" id="KW-0479">Metal-binding</keyword>
<dbReference type="GO" id="GO:0006260">
    <property type="term" value="P:DNA replication"/>
    <property type="evidence" value="ECO:0007669"/>
    <property type="project" value="UniProtKB-KW"/>
</dbReference>
<dbReference type="Gene3D" id="1.10.150.810">
    <property type="match status" value="1"/>
</dbReference>
<dbReference type="GO" id="GO:0006281">
    <property type="term" value="P:DNA repair"/>
    <property type="evidence" value="ECO:0007669"/>
    <property type="project" value="UniProtKB-KW"/>
</dbReference>
<evidence type="ECO:0000256" key="3">
    <source>
        <dbReference type="ARBA" id="ARBA00022679"/>
    </source>
</evidence>
<dbReference type="Pfam" id="PF00817">
    <property type="entry name" value="IMS"/>
    <property type="match status" value="1"/>
</dbReference>
<dbReference type="InterPro" id="IPR050116">
    <property type="entry name" value="DNA_polymerase-Y"/>
</dbReference>
<evidence type="ECO:0000259" key="14">
    <source>
        <dbReference type="PROSITE" id="PS50157"/>
    </source>
</evidence>
<keyword evidence="4" id="KW-0548">Nucleotidyltransferase</keyword>
<dbReference type="InParanoid" id="A0A6P6XUK6"/>
<dbReference type="GO" id="GO:0003887">
    <property type="term" value="F:DNA-directed DNA polymerase activity"/>
    <property type="evidence" value="ECO:0007669"/>
    <property type="project" value="UniProtKB-KW"/>
</dbReference>
<reference evidence="17" key="1">
    <citation type="submission" date="2025-08" db="UniProtKB">
        <authorList>
            <consortium name="RefSeq"/>
        </authorList>
    </citation>
    <scope>IDENTIFICATION</scope>
    <source>
        <strain evidence="17">Airmid</strain>
    </source>
</reference>
<keyword evidence="5" id="KW-0235">DNA replication</keyword>
<evidence type="ECO:0000256" key="6">
    <source>
        <dbReference type="ARBA" id="ARBA00022723"/>
    </source>
</evidence>
<dbReference type="OMA" id="DDNETCH"/>
<dbReference type="InterPro" id="IPR043502">
    <property type="entry name" value="DNA/RNA_pol_sf"/>
</dbReference>
<evidence type="ECO:0000256" key="11">
    <source>
        <dbReference type="ARBA" id="ARBA00049244"/>
    </source>
</evidence>
<dbReference type="InterPro" id="IPR017961">
    <property type="entry name" value="DNA_pol_Y-fam_little_finger"/>
</dbReference>
<evidence type="ECO:0000256" key="5">
    <source>
        <dbReference type="ARBA" id="ARBA00022705"/>
    </source>
</evidence>
<dbReference type="PROSITE" id="PS50157">
    <property type="entry name" value="ZINC_FINGER_C2H2_2"/>
    <property type="match status" value="1"/>
</dbReference>
<dbReference type="KEGG" id="dpte:113791123"/>
<evidence type="ECO:0000256" key="9">
    <source>
        <dbReference type="ARBA" id="ARBA00022932"/>
    </source>
</evidence>
<organism evidence="16 17">
    <name type="scientific">Dermatophagoides pteronyssinus</name>
    <name type="common">European house dust mite</name>
    <dbReference type="NCBI Taxonomy" id="6956"/>
    <lineage>
        <taxon>Eukaryota</taxon>
        <taxon>Metazoa</taxon>
        <taxon>Ecdysozoa</taxon>
        <taxon>Arthropoda</taxon>
        <taxon>Chelicerata</taxon>
        <taxon>Arachnida</taxon>
        <taxon>Acari</taxon>
        <taxon>Acariformes</taxon>
        <taxon>Sarcoptiformes</taxon>
        <taxon>Astigmata</taxon>
        <taxon>Psoroptidia</taxon>
        <taxon>Analgoidea</taxon>
        <taxon>Pyroglyphidae</taxon>
        <taxon>Dermatophagoidinae</taxon>
        <taxon>Dermatophagoides</taxon>
    </lineage>
</organism>
<evidence type="ECO:0000259" key="15">
    <source>
        <dbReference type="PROSITE" id="PS50173"/>
    </source>
</evidence>
<dbReference type="FunFam" id="3.40.1170.60:FF:000012">
    <property type="entry name" value="Putative DNA-directed polymerase kappa"/>
    <property type="match status" value="1"/>
</dbReference>
<evidence type="ECO:0000256" key="2">
    <source>
        <dbReference type="ARBA" id="ARBA00016178"/>
    </source>
</evidence>
<dbReference type="OrthoDB" id="1747274at2759"/>
<keyword evidence="8" id="KW-0460">Magnesium</keyword>
<accession>A0A6P6XUK6</accession>
<feature type="domain" description="C2H2-type" evidence="14">
    <location>
        <begin position="520"/>
        <end position="551"/>
    </location>
</feature>
<dbReference type="InterPro" id="IPR043128">
    <property type="entry name" value="Rev_trsase/Diguanyl_cyclase"/>
</dbReference>
<dbReference type="PANTHER" id="PTHR11076:SF33">
    <property type="entry name" value="DNA POLYMERASE KAPPA"/>
    <property type="match status" value="1"/>
</dbReference>
<dbReference type="Pfam" id="PF11799">
    <property type="entry name" value="IMS_C"/>
    <property type="match status" value="1"/>
</dbReference>
<feature type="compositionally biased region" description="Basic and acidic residues" evidence="13">
    <location>
        <begin position="575"/>
        <end position="585"/>
    </location>
</feature>
<dbReference type="PROSITE" id="PS50173">
    <property type="entry name" value="UMUC"/>
    <property type="match status" value="1"/>
</dbReference>
<dbReference type="FunFam" id="3.30.1490.100:FF:000004">
    <property type="entry name" value="DNA polymerase IV"/>
    <property type="match status" value="1"/>
</dbReference>
<keyword evidence="16" id="KW-1185">Reference proteome</keyword>
<dbReference type="PANTHER" id="PTHR11076">
    <property type="entry name" value="DNA REPAIR POLYMERASE UMUC / TRANSFERASE FAMILY MEMBER"/>
    <property type="match status" value="1"/>
</dbReference>
<dbReference type="InterPro" id="IPR022880">
    <property type="entry name" value="DNApol_IV"/>
</dbReference>
<keyword evidence="9" id="KW-0239">DNA-directed DNA polymerase</keyword>
<dbReference type="GO" id="GO:0005634">
    <property type="term" value="C:nucleus"/>
    <property type="evidence" value="ECO:0007669"/>
    <property type="project" value="TreeGrafter"/>
</dbReference>
<feature type="region of interest" description="Disordered" evidence="13">
    <location>
        <begin position="575"/>
        <end position="607"/>
    </location>
</feature>
<evidence type="ECO:0000256" key="13">
    <source>
        <dbReference type="SAM" id="MobiDB-lite"/>
    </source>
</evidence>
<sequence>MSTTTAKDPVVGPEFINLNVHKAGLDGLDQQRINQIIQEASKGSRFYIFQQRRQKRIDEQIKKLKKQSTLITDFQRQQALKKADMIIVNLEQQRRVLNKIIVHFDMDMFFAAVEIKKDPSLANIPMAVGSMAMISTSNYIARRYGVRSAMAGFIAKKLCPQLKLIKPNFKNYSKESESVMNVIREYDPNLRTFSLDEVYIDLTGYVFENYSRKNNIPLEELYCLDELTDQIWQFTSLVVEEIRSKVFKETQLTISAGISCNTLLAKVCTDINKPNGQFMIKGNRNEIMEFVSQIPIRKFNGIGPVKDQILSAFNIVKPTDIFENRALLLCLFDDIVYYLRIYLGIGSTHLSSNNDDNNQHQQKSHSRERTVGEVGNFDDICLLLKDISARLSKDLRNEQQLCKTITLKLKKINFDVFIKCKTIDHYTDDEQVLYRIGKELLLQEMIKSSNKYRLIGLKVSNLCQTNEKILLPNDQLTLTQFIQMKSSKRKSIDESTTADDDNHCGDDDSDAAELNENGEYECNLCENTFRNPNKFEFHKRFCRGNHCDSQYGLSSDDSGDDDYYCYHSYSNNKDDDHHSEHHVDVKSSPLSDKIDSNDEKKDPPLPSQPQFLKCPICQSNTLFQTNDDLNRHIDICLNRQVCIELTAIAVDHDDDHQQQQKSDISSLSMKKSNKKKRLSSSASSSATTNQTTIIQSSANQTKIEHYYGLRKCKNE</sequence>
<dbReference type="Proteomes" id="UP000515146">
    <property type="component" value="Unplaced"/>
</dbReference>
<dbReference type="GO" id="GO:0003684">
    <property type="term" value="F:damaged DNA binding"/>
    <property type="evidence" value="ECO:0007669"/>
    <property type="project" value="InterPro"/>
</dbReference>
<comment type="catalytic activity">
    <reaction evidence="11">
        <text>DNA(n) + a 2'-deoxyribonucleoside 5'-triphosphate = DNA(n+1) + diphosphate</text>
        <dbReference type="Rhea" id="RHEA:22508"/>
        <dbReference type="Rhea" id="RHEA-COMP:17339"/>
        <dbReference type="Rhea" id="RHEA-COMP:17340"/>
        <dbReference type="ChEBI" id="CHEBI:33019"/>
        <dbReference type="ChEBI" id="CHEBI:61560"/>
        <dbReference type="ChEBI" id="CHEBI:173112"/>
        <dbReference type="EC" id="2.7.7.7"/>
    </reaction>
</comment>
<keyword evidence="3" id="KW-0808">Transferase</keyword>
<evidence type="ECO:0000256" key="4">
    <source>
        <dbReference type="ARBA" id="ARBA00022695"/>
    </source>
</evidence>
<dbReference type="GO" id="GO:0042276">
    <property type="term" value="P:error-prone translesion synthesis"/>
    <property type="evidence" value="ECO:0007669"/>
    <property type="project" value="TreeGrafter"/>
</dbReference>
<dbReference type="FunFam" id="1.10.150.810:FF:000003">
    <property type="entry name" value="DNA polymerase kappa subunit"/>
    <property type="match status" value="1"/>
</dbReference>
<dbReference type="GO" id="GO:0008270">
    <property type="term" value="F:zinc ion binding"/>
    <property type="evidence" value="ECO:0007669"/>
    <property type="project" value="UniProtKB-KW"/>
</dbReference>
<dbReference type="Gene3D" id="3.30.1490.100">
    <property type="entry name" value="DNA polymerase, Y-family, little finger domain"/>
    <property type="match status" value="1"/>
</dbReference>
<dbReference type="Gene3D" id="3.30.160.60">
    <property type="entry name" value="Classic Zinc Finger"/>
    <property type="match status" value="1"/>
</dbReference>
<keyword evidence="10" id="KW-0234">DNA repair</keyword>
<dbReference type="Gene3D" id="3.30.70.270">
    <property type="match status" value="1"/>
</dbReference>
<dbReference type="InterPro" id="IPR013087">
    <property type="entry name" value="Znf_C2H2_type"/>
</dbReference>
<dbReference type="SUPFAM" id="SSF56672">
    <property type="entry name" value="DNA/RNA polymerases"/>
    <property type="match status" value="1"/>
</dbReference>
<evidence type="ECO:0000256" key="1">
    <source>
        <dbReference type="ARBA" id="ARBA00012417"/>
    </source>
</evidence>
<proteinExistence type="predicted"/>
<dbReference type="SUPFAM" id="SSF100879">
    <property type="entry name" value="Lesion bypass DNA polymerase (Y-family), little finger domain"/>
    <property type="match status" value="1"/>
</dbReference>
<feature type="domain" description="UmuC" evidence="15">
    <location>
        <begin position="101"/>
        <end position="303"/>
    </location>
</feature>
<name>A0A6P6XUK6_DERPT</name>